<proteinExistence type="inferred from homology"/>
<keyword evidence="6" id="KW-1185">Reference proteome</keyword>
<dbReference type="RefSeq" id="WP_067685552.1">
    <property type="nucleotide sequence ID" value="NZ_LLZH01000020.1"/>
</dbReference>
<dbReference type="GO" id="GO:0016628">
    <property type="term" value="F:oxidoreductase activity, acting on the CH-CH group of donors, NAD or NADP as acceptor"/>
    <property type="evidence" value="ECO:0007669"/>
    <property type="project" value="UniProtKB-ARBA"/>
</dbReference>
<dbReference type="SUPFAM" id="SSF51395">
    <property type="entry name" value="FMN-linked oxidoreductases"/>
    <property type="match status" value="1"/>
</dbReference>
<evidence type="ECO:0000256" key="2">
    <source>
        <dbReference type="ARBA" id="ARBA00005979"/>
    </source>
</evidence>
<comment type="cofactor">
    <cofactor evidence="1">
        <name>FMN</name>
        <dbReference type="ChEBI" id="CHEBI:58210"/>
    </cofactor>
</comment>
<dbReference type="GO" id="GO:0010181">
    <property type="term" value="F:FMN binding"/>
    <property type="evidence" value="ECO:0007669"/>
    <property type="project" value="InterPro"/>
</dbReference>
<comment type="caution">
    <text evidence="5">The sequence shown here is derived from an EMBL/GenBank/DDBJ whole genome shotgun (WGS) entry which is preliminary data.</text>
</comment>
<dbReference type="PANTHER" id="PTHR22893">
    <property type="entry name" value="NADH OXIDOREDUCTASE-RELATED"/>
    <property type="match status" value="1"/>
</dbReference>
<dbReference type="FunFam" id="3.20.20.70:FF:000059">
    <property type="entry name" value="N-ethylmaleimide reductase, FMN-linked"/>
    <property type="match status" value="1"/>
</dbReference>
<dbReference type="OrthoDB" id="3169239at2"/>
<dbReference type="GO" id="GO:0005829">
    <property type="term" value="C:cytosol"/>
    <property type="evidence" value="ECO:0007669"/>
    <property type="project" value="UniProtKB-ARBA"/>
</dbReference>
<accession>A0A0X3V846</accession>
<dbReference type="Proteomes" id="UP000053244">
    <property type="component" value="Unassembled WGS sequence"/>
</dbReference>
<gene>
    <name evidence="5" type="ORF">ADL15_05725</name>
</gene>
<feature type="domain" description="NADH:flavin oxidoreductase/NADH oxidase N-terminal" evidence="4">
    <location>
        <begin position="2"/>
        <end position="328"/>
    </location>
</feature>
<dbReference type="EMBL" id="LLZH01000020">
    <property type="protein sequence ID" value="KUL40878.1"/>
    <property type="molecule type" value="Genomic_DNA"/>
</dbReference>
<organism evidence="5 6">
    <name type="scientific">Actinoplanes awajinensis subsp. mycoplanecinus</name>
    <dbReference type="NCBI Taxonomy" id="135947"/>
    <lineage>
        <taxon>Bacteria</taxon>
        <taxon>Bacillati</taxon>
        <taxon>Actinomycetota</taxon>
        <taxon>Actinomycetes</taxon>
        <taxon>Micromonosporales</taxon>
        <taxon>Micromonosporaceae</taxon>
        <taxon>Actinoplanes</taxon>
    </lineage>
</organism>
<name>A0A0X3V846_9ACTN</name>
<dbReference type="Pfam" id="PF00724">
    <property type="entry name" value="Oxidored_FMN"/>
    <property type="match status" value="1"/>
</dbReference>
<protein>
    <submittedName>
        <fullName evidence="5">1,2-oxophytodienoate reductase</fullName>
    </submittedName>
</protein>
<dbReference type="InterPro" id="IPR001155">
    <property type="entry name" value="OxRdtase_FMN_N"/>
</dbReference>
<sequence>MKLFTPVQFGSLELKNRLVMAPLTRIRADENGVPGDLLVEYYRQRASMGLIVTEGTWPVREGRTWIGQPGIETAEQVAGWRRVADAVHAEGGTIVMQIMHGGRISHPEITGSGRTVAPSALAAPGEIRVIEGKAPLPVPDALDINEIPVVVAGFVAAARNAIAAGLDGVEVHGANGYLIHEFTSPASNVRTDSYGGSPENRARLAIEVVTAVAAAIGADRTGIRLSPEHNIQGALETDPDDALATYVALAEGLAPLGLAFVDILHADPAGKLVQSIRASAGAPVVVNTGFGVVTTRDEAIRLVGEDLGDAVAVGRAAIANPDLAERWAGEHPESAPDPSTFYYGGARGYTDYPTR</sequence>
<evidence type="ECO:0000313" key="6">
    <source>
        <dbReference type="Proteomes" id="UP000053244"/>
    </source>
</evidence>
<evidence type="ECO:0000259" key="4">
    <source>
        <dbReference type="Pfam" id="PF00724"/>
    </source>
</evidence>
<dbReference type="InterPro" id="IPR045247">
    <property type="entry name" value="Oye-like"/>
</dbReference>
<comment type="similarity">
    <text evidence="2">Belongs to the NADH:flavin oxidoreductase/NADH oxidase family.</text>
</comment>
<reference evidence="5 6" key="1">
    <citation type="submission" date="2015-10" db="EMBL/GenBank/DDBJ databases">
        <authorList>
            <person name="Gilbert D.G."/>
        </authorList>
    </citation>
    <scope>NUCLEOTIDE SEQUENCE [LARGE SCALE GENOMIC DNA]</scope>
    <source>
        <strain evidence="5 6">NRRL B-16712</strain>
    </source>
</reference>
<evidence type="ECO:0000313" key="5">
    <source>
        <dbReference type="EMBL" id="KUL40878.1"/>
    </source>
</evidence>
<evidence type="ECO:0000256" key="1">
    <source>
        <dbReference type="ARBA" id="ARBA00001917"/>
    </source>
</evidence>
<dbReference type="AlphaFoldDB" id="A0A0X3V846"/>
<dbReference type="Gene3D" id="3.20.20.70">
    <property type="entry name" value="Aldolase class I"/>
    <property type="match status" value="1"/>
</dbReference>
<evidence type="ECO:0000256" key="3">
    <source>
        <dbReference type="ARBA" id="ARBA00023002"/>
    </source>
</evidence>
<dbReference type="PANTHER" id="PTHR22893:SF91">
    <property type="entry name" value="NADPH DEHYDROGENASE 2-RELATED"/>
    <property type="match status" value="1"/>
</dbReference>
<dbReference type="InterPro" id="IPR013785">
    <property type="entry name" value="Aldolase_TIM"/>
</dbReference>
<dbReference type="CDD" id="cd02933">
    <property type="entry name" value="OYE_like_FMN"/>
    <property type="match status" value="1"/>
</dbReference>
<keyword evidence="3" id="KW-0560">Oxidoreductase</keyword>